<evidence type="ECO:0000256" key="4">
    <source>
        <dbReference type="SAM" id="Phobius"/>
    </source>
</evidence>
<feature type="transmembrane region" description="Helical" evidence="4">
    <location>
        <begin position="353"/>
        <end position="377"/>
    </location>
</feature>
<feature type="transmembrane region" description="Helical" evidence="4">
    <location>
        <begin position="114"/>
        <end position="142"/>
    </location>
</feature>
<dbReference type="Gene3D" id="1.20.1250.20">
    <property type="entry name" value="MFS general substrate transporter like domains"/>
    <property type="match status" value="1"/>
</dbReference>
<dbReference type="GO" id="GO:0022857">
    <property type="term" value="F:transmembrane transporter activity"/>
    <property type="evidence" value="ECO:0007669"/>
    <property type="project" value="InterPro"/>
</dbReference>
<evidence type="ECO:0000313" key="7">
    <source>
        <dbReference type="Proteomes" id="UP000016762"/>
    </source>
</evidence>
<dbReference type="eggNOG" id="COG2814">
    <property type="taxonomic scope" value="Bacteria"/>
</dbReference>
<keyword evidence="1 4" id="KW-0812">Transmembrane</keyword>
<dbReference type="Pfam" id="PF07690">
    <property type="entry name" value="MFS_1"/>
    <property type="match status" value="1"/>
</dbReference>
<comment type="caution">
    <text evidence="6">The sequence shown here is derived from an EMBL/GenBank/DDBJ whole genome shotgun (WGS) entry which is preliminary data.</text>
</comment>
<proteinExistence type="predicted"/>
<dbReference type="InterPro" id="IPR036259">
    <property type="entry name" value="MFS_trans_sf"/>
</dbReference>
<evidence type="ECO:0000256" key="2">
    <source>
        <dbReference type="ARBA" id="ARBA00022989"/>
    </source>
</evidence>
<sequence>MKQTDYNQITSDSEKQRGIKILFISIVAVGMGQTLFSALLPPIARNLGLNEMEVGLMFTLSAICWTVFSPIWGRISDNIGRKPVIMIGMLAFSFSTGSFGYLLQYGIENAVSVIALYILLVLSRAIYGVFGSGTPVAAQAYIADRTTRSERSKGVAAIGAAFGFGAILGPGFAAVLAVYSLFLPFYLLAIIGFLGMMSTLVFLTERRRPEVFENIPETRLRLNDQRIGGLMLIGAGTSFVQAILLQISAFFVLDVLHLNAQETTSLVGIGMMGMAIMTLISQLVVIPKLDPSVRTMLISGAVLLVIPFCMFLLPMSKILLVASMVISGFGFGLIRTGTAAGASLVVDPEEQGAVAGLIGATAAIGIIFVPVTAMALYSYVDPTAPYILGLIVSAFMLYLVTGSGFRHMNRVLSQDTPIL</sequence>
<feature type="transmembrane region" description="Helical" evidence="4">
    <location>
        <begin position="21"/>
        <end position="40"/>
    </location>
</feature>
<reference evidence="6 7" key="1">
    <citation type="journal article" date="2014" name="FEMS Microbiol. Ecol.">
        <title>Genomic differentiation among two strains of the PS1 clade isolated from geographically separated marine habitats.</title>
        <authorList>
            <person name="Jimenez-Infante F."/>
            <person name="Ngugi D.K."/>
            <person name="Alam I."/>
            <person name="Rashid M."/>
            <person name="Baalawi W."/>
            <person name="Kamau A.A."/>
            <person name="Bajic V.B."/>
            <person name="Stingl U."/>
        </authorList>
    </citation>
    <scope>NUCLEOTIDE SEQUENCE [LARGE SCALE GENOMIC DNA]</scope>
    <source>
        <strain evidence="6 7">RS24</strain>
    </source>
</reference>
<dbReference type="EMBL" id="AWXE01000001">
    <property type="protein sequence ID" value="ERL47797.1"/>
    <property type="molecule type" value="Genomic_DNA"/>
</dbReference>
<feature type="transmembrane region" description="Helical" evidence="4">
    <location>
        <begin position="154"/>
        <end position="179"/>
    </location>
</feature>
<protein>
    <submittedName>
        <fullName evidence="6">Putative transcriptional regulator protein</fullName>
    </submittedName>
</protein>
<accession>U2XRS8</accession>
<feature type="transmembrane region" description="Helical" evidence="4">
    <location>
        <begin position="383"/>
        <end position="400"/>
    </location>
</feature>
<dbReference type="AlphaFoldDB" id="U2XRS8"/>
<feature type="transmembrane region" description="Helical" evidence="4">
    <location>
        <begin position="265"/>
        <end position="286"/>
    </location>
</feature>
<dbReference type="CDD" id="cd17330">
    <property type="entry name" value="MFS_SLC46_TetA_like"/>
    <property type="match status" value="1"/>
</dbReference>
<dbReference type="OrthoDB" id="9810492at2"/>
<dbReference type="PANTHER" id="PTHR23546:SF1">
    <property type="entry name" value="MEMBRANE PROTEIN"/>
    <property type="match status" value="1"/>
</dbReference>
<feature type="transmembrane region" description="Helical" evidence="4">
    <location>
        <begin position="229"/>
        <end position="253"/>
    </location>
</feature>
<dbReference type="STRING" id="1397666.RS24_00777"/>
<keyword evidence="3 4" id="KW-0472">Membrane</keyword>
<name>U2XRS8_9PROT</name>
<evidence type="ECO:0000313" key="6">
    <source>
        <dbReference type="EMBL" id="ERL47797.1"/>
    </source>
</evidence>
<dbReference type="PROSITE" id="PS50850">
    <property type="entry name" value="MFS"/>
    <property type="match status" value="1"/>
</dbReference>
<feature type="transmembrane region" description="Helical" evidence="4">
    <location>
        <begin position="293"/>
        <end position="313"/>
    </location>
</feature>
<keyword evidence="2 4" id="KW-1133">Transmembrane helix</keyword>
<evidence type="ECO:0000256" key="3">
    <source>
        <dbReference type="ARBA" id="ARBA00023136"/>
    </source>
</evidence>
<gene>
    <name evidence="6" type="ORF">RS24_00777</name>
</gene>
<feature type="domain" description="Major facilitator superfamily (MFS) profile" evidence="5">
    <location>
        <begin position="18"/>
        <end position="406"/>
    </location>
</feature>
<feature type="transmembrane region" description="Helical" evidence="4">
    <location>
        <begin position="319"/>
        <end position="346"/>
    </location>
</feature>
<dbReference type="InterPro" id="IPR020846">
    <property type="entry name" value="MFS_dom"/>
</dbReference>
<dbReference type="InterPro" id="IPR011701">
    <property type="entry name" value="MFS"/>
</dbReference>
<feature type="transmembrane region" description="Helical" evidence="4">
    <location>
        <begin position="185"/>
        <end position="203"/>
    </location>
</feature>
<evidence type="ECO:0000259" key="5">
    <source>
        <dbReference type="PROSITE" id="PS50850"/>
    </source>
</evidence>
<organism evidence="6 7">
    <name type="scientific">Candidatus Micropelagius thuwalensis</name>
    <dbReference type="NCBI Taxonomy" id="1397666"/>
    <lineage>
        <taxon>Bacteria</taxon>
        <taxon>Pseudomonadati</taxon>
        <taxon>Pseudomonadota</taxon>
        <taxon>Alphaproteobacteria</taxon>
        <taxon>PS1 clade</taxon>
        <taxon>Candidatus Micropelagius</taxon>
    </lineage>
</organism>
<evidence type="ECO:0000256" key="1">
    <source>
        <dbReference type="ARBA" id="ARBA00022692"/>
    </source>
</evidence>
<dbReference type="Proteomes" id="UP000016762">
    <property type="component" value="Unassembled WGS sequence"/>
</dbReference>
<dbReference type="PANTHER" id="PTHR23546">
    <property type="entry name" value="TRANSPORT PROTEIN"/>
    <property type="match status" value="1"/>
</dbReference>
<keyword evidence="7" id="KW-1185">Reference proteome</keyword>
<feature type="transmembrane region" description="Helical" evidence="4">
    <location>
        <begin position="84"/>
        <end position="102"/>
    </location>
</feature>
<dbReference type="SUPFAM" id="SSF103473">
    <property type="entry name" value="MFS general substrate transporter"/>
    <property type="match status" value="1"/>
</dbReference>
<feature type="transmembrane region" description="Helical" evidence="4">
    <location>
        <begin position="52"/>
        <end position="72"/>
    </location>
</feature>
<dbReference type="RefSeq" id="WP_021776814.1">
    <property type="nucleotide sequence ID" value="NZ_AWXE01000001.1"/>
</dbReference>